<evidence type="ECO:0000256" key="2">
    <source>
        <dbReference type="ARBA" id="ARBA00023155"/>
    </source>
</evidence>
<evidence type="ECO:0000259" key="7">
    <source>
        <dbReference type="PROSITE" id="PS50071"/>
    </source>
</evidence>
<dbReference type="SMART" id="SM00389">
    <property type="entry name" value="HOX"/>
    <property type="match status" value="1"/>
</dbReference>
<gene>
    <name evidence="8" type="ORF">IWQ60_000408</name>
</gene>
<name>A0A9W8E2V1_9FUNG</name>
<evidence type="ECO:0000256" key="5">
    <source>
        <dbReference type="RuleBase" id="RU000682"/>
    </source>
</evidence>
<dbReference type="InterPro" id="IPR001356">
    <property type="entry name" value="HD"/>
</dbReference>
<dbReference type="Proteomes" id="UP001150569">
    <property type="component" value="Unassembled WGS sequence"/>
</dbReference>
<dbReference type="GO" id="GO:0005634">
    <property type="term" value="C:nucleus"/>
    <property type="evidence" value="ECO:0007669"/>
    <property type="project" value="UniProtKB-SubCell"/>
</dbReference>
<feature type="DNA-binding region" description="Homeobox" evidence="4">
    <location>
        <begin position="69"/>
        <end position="128"/>
    </location>
</feature>
<evidence type="ECO:0000256" key="3">
    <source>
        <dbReference type="ARBA" id="ARBA00023242"/>
    </source>
</evidence>
<reference evidence="8" key="1">
    <citation type="submission" date="2022-07" db="EMBL/GenBank/DDBJ databases">
        <title>Phylogenomic reconstructions and comparative analyses of Kickxellomycotina fungi.</title>
        <authorList>
            <person name="Reynolds N.K."/>
            <person name="Stajich J.E."/>
            <person name="Barry K."/>
            <person name="Grigoriev I.V."/>
            <person name="Crous P."/>
            <person name="Smith M.E."/>
        </authorList>
    </citation>
    <scope>NUCLEOTIDE SEQUENCE</scope>
    <source>
        <strain evidence="8">RSA 861</strain>
    </source>
</reference>
<dbReference type="PROSITE" id="PS50071">
    <property type="entry name" value="HOMEOBOX_2"/>
    <property type="match status" value="1"/>
</dbReference>
<sequence length="358" mass="38066">MTSCNNSYPSPLNSAVNSPPQLLRSVSDGALTTSSAESSAPVASARSHSGGYYMGYSEDADEIPLSYVLKAKRKRATPEQVNVLNRVFEQTYFPSTELRRQLAAQLNMAPRTVQIWFQNRRQALRMKGRNPSNKQPQAPQRGRPSAFSRAAAGGNPPPPPESSAASFASTLPMGFSSDSSATLISHFNFHSDRGLTLDPAAFFGRFPGDGSGCSVPASPMEGLTPHHLSSPITPMGTSSGPFWSSSPAFDTTSSLGPYSLACNFVTPPATPLDGPAHASGTPTFGFGLGDSDTAPRTTDSFFMASYPMSAPATVTSFPPESFTTDGALSSLPPSVLGGYTYEPVSERRTRPQRYVPYL</sequence>
<dbReference type="EMBL" id="JANBPT010000010">
    <property type="protein sequence ID" value="KAJ1930296.1"/>
    <property type="molecule type" value="Genomic_DNA"/>
</dbReference>
<dbReference type="Gene3D" id="1.10.10.60">
    <property type="entry name" value="Homeodomain-like"/>
    <property type="match status" value="1"/>
</dbReference>
<dbReference type="GO" id="GO:0000981">
    <property type="term" value="F:DNA-binding transcription factor activity, RNA polymerase II-specific"/>
    <property type="evidence" value="ECO:0007669"/>
    <property type="project" value="InterPro"/>
</dbReference>
<keyword evidence="1 4" id="KW-0238">DNA-binding</keyword>
<dbReference type="PANTHER" id="PTHR24324">
    <property type="entry name" value="HOMEOBOX PROTEIN HHEX"/>
    <property type="match status" value="1"/>
</dbReference>
<organism evidence="8 9">
    <name type="scientific">Tieghemiomyces parasiticus</name>
    <dbReference type="NCBI Taxonomy" id="78921"/>
    <lineage>
        <taxon>Eukaryota</taxon>
        <taxon>Fungi</taxon>
        <taxon>Fungi incertae sedis</taxon>
        <taxon>Zoopagomycota</taxon>
        <taxon>Kickxellomycotina</taxon>
        <taxon>Dimargaritomycetes</taxon>
        <taxon>Dimargaritales</taxon>
        <taxon>Dimargaritaceae</taxon>
        <taxon>Tieghemiomyces</taxon>
    </lineage>
</organism>
<comment type="subcellular location">
    <subcellularLocation>
        <location evidence="4 5">Nucleus</location>
    </subcellularLocation>
</comment>
<evidence type="ECO:0000256" key="6">
    <source>
        <dbReference type="SAM" id="MobiDB-lite"/>
    </source>
</evidence>
<dbReference type="AlphaFoldDB" id="A0A9W8E2V1"/>
<dbReference type="GO" id="GO:0000978">
    <property type="term" value="F:RNA polymerase II cis-regulatory region sequence-specific DNA binding"/>
    <property type="evidence" value="ECO:0007669"/>
    <property type="project" value="TreeGrafter"/>
</dbReference>
<feature type="compositionally biased region" description="Polar residues" evidence="6">
    <location>
        <begin position="1"/>
        <end position="20"/>
    </location>
</feature>
<dbReference type="GO" id="GO:0030154">
    <property type="term" value="P:cell differentiation"/>
    <property type="evidence" value="ECO:0007669"/>
    <property type="project" value="TreeGrafter"/>
</dbReference>
<dbReference type="SUPFAM" id="SSF46689">
    <property type="entry name" value="Homeodomain-like"/>
    <property type="match status" value="1"/>
</dbReference>
<comment type="caution">
    <text evidence="8">The sequence shown here is derived from an EMBL/GenBank/DDBJ whole genome shotgun (WGS) entry which is preliminary data.</text>
</comment>
<feature type="region of interest" description="Disordered" evidence="6">
    <location>
        <begin position="126"/>
        <end position="168"/>
    </location>
</feature>
<proteinExistence type="predicted"/>
<feature type="domain" description="Homeobox" evidence="7">
    <location>
        <begin position="67"/>
        <end position="127"/>
    </location>
</feature>
<feature type="region of interest" description="Disordered" evidence="6">
    <location>
        <begin position="1"/>
        <end position="48"/>
    </location>
</feature>
<dbReference type="PANTHER" id="PTHR24324:SF9">
    <property type="entry name" value="HOMEOBOX DOMAIN-CONTAINING PROTEIN"/>
    <property type="match status" value="1"/>
</dbReference>
<feature type="compositionally biased region" description="Low complexity" evidence="6">
    <location>
        <begin position="34"/>
        <end position="47"/>
    </location>
</feature>
<dbReference type="Pfam" id="PF00046">
    <property type="entry name" value="Homeodomain"/>
    <property type="match status" value="1"/>
</dbReference>
<keyword evidence="9" id="KW-1185">Reference proteome</keyword>
<evidence type="ECO:0000313" key="8">
    <source>
        <dbReference type="EMBL" id="KAJ1930296.1"/>
    </source>
</evidence>
<evidence type="ECO:0000256" key="1">
    <source>
        <dbReference type="ARBA" id="ARBA00023125"/>
    </source>
</evidence>
<dbReference type="InterPro" id="IPR051000">
    <property type="entry name" value="Homeobox_DNA-bind_prot"/>
</dbReference>
<dbReference type="InterPro" id="IPR009057">
    <property type="entry name" value="Homeodomain-like_sf"/>
</dbReference>
<dbReference type="OrthoDB" id="6159439at2759"/>
<keyword evidence="3 4" id="KW-0539">Nucleus</keyword>
<protein>
    <recommendedName>
        <fullName evidence="7">Homeobox domain-containing protein</fullName>
    </recommendedName>
</protein>
<dbReference type="InterPro" id="IPR017970">
    <property type="entry name" value="Homeobox_CS"/>
</dbReference>
<evidence type="ECO:0000256" key="4">
    <source>
        <dbReference type="PROSITE-ProRule" id="PRU00108"/>
    </source>
</evidence>
<evidence type="ECO:0000313" key="9">
    <source>
        <dbReference type="Proteomes" id="UP001150569"/>
    </source>
</evidence>
<dbReference type="PROSITE" id="PS00027">
    <property type="entry name" value="HOMEOBOX_1"/>
    <property type="match status" value="1"/>
</dbReference>
<accession>A0A9W8E2V1</accession>
<keyword evidence="2 4" id="KW-0371">Homeobox</keyword>
<dbReference type="CDD" id="cd00086">
    <property type="entry name" value="homeodomain"/>
    <property type="match status" value="1"/>
</dbReference>